<accession>A0A1T5E8B1</accession>
<dbReference type="InterPro" id="IPR018247">
    <property type="entry name" value="EF_Hand_1_Ca_BS"/>
</dbReference>
<keyword evidence="1" id="KW-0732">Signal</keyword>
<dbReference type="PROSITE" id="PS00018">
    <property type="entry name" value="EF_HAND_1"/>
    <property type="match status" value="1"/>
</dbReference>
<dbReference type="SUPFAM" id="SSF47473">
    <property type="entry name" value="EF-hand"/>
    <property type="match status" value="1"/>
</dbReference>
<dbReference type="GO" id="GO:0005509">
    <property type="term" value="F:calcium ion binding"/>
    <property type="evidence" value="ECO:0007669"/>
    <property type="project" value="InterPro"/>
</dbReference>
<feature type="chain" id="PRO_5010536112" evidence="1">
    <location>
        <begin position="19"/>
        <end position="159"/>
    </location>
</feature>
<evidence type="ECO:0000259" key="2">
    <source>
        <dbReference type="PROSITE" id="PS50222"/>
    </source>
</evidence>
<dbReference type="OrthoDB" id="7565543at2"/>
<organism evidence="3 4">
    <name type="scientific">Rhizorhabdus histidinilytica</name>
    <dbReference type="NCBI Taxonomy" id="439228"/>
    <lineage>
        <taxon>Bacteria</taxon>
        <taxon>Pseudomonadati</taxon>
        <taxon>Pseudomonadota</taxon>
        <taxon>Alphaproteobacteria</taxon>
        <taxon>Sphingomonadales</taxon>
        <taxon>Sphingomonadaceae</taxon>
        <taxon>Rhizorhabdus</taxon>
    </lineage>
</organism>
<evidence type="ECO:0000313" key="3">
    <source>
        <dbReference type="EMBL" id="SKB80043.1"/>
    </source>
</evidence>
<dbReference type="RefSeq" id="WP_079649003.1">
    <property type="nucleotide sequence ID" value="NZ_FUYM01000006.1"/>
</dbReference>
<reference evidence="4" key="1">
    <citation type="submission" date="2017-02" db="EMBL/GenBank/DDBJ databases">
        <authorList>
            <person name="Varghese N."/>
            <person name="Submissions S."/>
        </authorList>
    </citation>
    <scope>NUCLEOTIDE SEQUENCE [LARGE SCALE GENOMIC DNA]</scope>
    <source>
        <strain evidence="4">UM2</strain>
    </source>
</reference>
<dbReference type="AlphaFoldDB" id="A0A1T5E8B1"/>
<dbReference type="Pfam" id="PF13202">
    <property type="entry name" value="EF-hand_5"/>
    <property type="match status" value="1"/>
</dbReference>
<keyword evidence="4" id="KW-1185">Reference proteome</keyword>
<evidence type="ECO:0000256" key="1">
    <source>
        <dbReference type="SAM" id="SignalP"/>
    </source>
</evidence>
<dbReference type="STRING" id="439228.SAMN06295920_106257"/>
<dbReference type="EMBL" id="FUYM01000006">
    <property type="protein sequence ID" value="SKB80043.1"/>
    <property type="molecule type" value="Genomic_DNA"/>
</dbReference>
<evidence type="ECO:0000313" key="4">
    <source>
        <dbReference type="Proteomes" id="UP000189818"/>
    </source>
</evidence>
<proteinExistence type="predicted"/>
<dbReference type="InterPro" id="IPR011992">
    <property type="entry name" value="EF-hand-dom_pair"/>
</dbReference>
<feature type="signal peptide" evidence="1">
    <location>
        <begin position="1"/>
        <end position="18"/>
    </location>
</feature>
<dbReference type="Gene3D" id="1.10.238.10">
    <property type="entry name" value="EF-hand"/>
    <property type="match status" value="1"/>
</dbReference>
<dbReference type="Proteomes" id="UP000189818">
    <property type="component" value="Unassembled WGS sequence"/>
</dbReference>
<gene>
    <name evidence="3" type="ORF">SAMN06295920_106257</name>
</gene>
<name>A0A1T5E8B1_9SPHN</name>
<sequence length="159" mass="17129">MRLGAMIAMLALAAPATAQELPMTREGLDSALAQYFAGADRNRDRRIDRGEAAEALGYARSLLLDRRDIEPFLMDVAPDGTPRLSLNENGPLSTAGMIDIAYRLADRDGDGLLSLAEVQAAGGAAFDAADKDHDGILDDRERQAAMDRLALFRRALSRG</sequence>
<protein>
    <submittedName>
        <fullName evidence="3">EF hand</fullName>
    </submittedName>
</protein>
<dbReference type="InterPro" id="IPR002048">
    <property type="entry name" value="EF_hand_dom"/>
</dbReference>
<feature type="domain" description="EF-hand" evidence="2">
    <location>
        <begin position="93"/>
        <end position="128"/>
    </location>
</feature>
<dbReference type="PROSITE" id="PS50222">
    <property type="entry name" value="EF_HAND_2"/>
    <property type="match status" value="1"/>
</dbReference>